<keyword evidence="3" id="KW-0804">Transcription</keyword>
<dbReference type="SUPFAM" id="SSF46785">
    <property type="entry name" value="Winged helix' DNA-binding domain"/>
    <property type="match status" value="1"/>
</dbReference>
<dbReference type="GO" id="GO:0003677">
    <property type="term" value="F:DNA binding"/>
    <property type="evidence" value="ECO:0007669"/>
    <property type="project" value="UniProtKB-KW"/>
</dbReference>
<dbReference type="RefSeq" id="WP_089899939.1">
    <property type="nucleotide sequence ID" value="NZ_FOJG01000002.1"/>
</dbReference>
<dbReference type="InterPro" id="IPR036390">
    <property type="entry name" value="WH_DNA-bd_sf"/>
</dbReference>
<dbReference type="STRING" id="29529.SAMN04488122_5234"/>
<dbReference type="EMBL" id="FOJG01000002">
    <property type="protein sequence ID" value="SEW52920.1"/>
    <property type="molecule type" value="Genomic_DNA"/>
</dbReference>
<name>A0A1I0SBT1_9BACT</name>
<evidence type="ECO:0000256" key="2">
    <source>
        <dbReference type="ARBA" id="ARBA00023125"/>
    </source>
</evidence>
<evidence type="ECO:0000313" key="6">
    <source>
        <dbReference type="Proteomes" id="UP000199310"/>
    </source>
</evidence>
<dbReference type="Gene3D" id="1.10.10.10">
    <property type="entry name" value="Winged helix-like DNA-binding domain superfamily/Winged helix DNA-binding domain"/>
    <property type="match status" value="1"/>
</dbReference>
<gene>
    <name evidence="5" type="ORF">SAMN04488122_5234</name>
</gene>
<proteinExistence type="predicted"/>
<dbReference type="PANTHER" id="PTHR33204">
    <property type="entry name" value="TRANSCRIPTIONAL REGULATOR, MARR FAMILY"/>
    <property type="match status" value="1"/>
</dbReference>
<dbReference type="Pfam" id="PF01638">
    <property type="entry name" value="HxlR"/>
    <property type="match status" value="1"/>
</dbReference>
<evidence type="ECO:0000313" key="5">
    <source>
        <dbReference type="EMBL" id="SEW52920.1"/>
    </source>
</evidence>
<organism evidence="5 6">
    <name type="scientific">Chitinophaga arvensicola</name>
    <dbReference type="NCBI Taxonomy" id="29529"/>
    <lineage>
        <taxon>Bacteria</taxon>
        <taxon>Pseudomonadati</taxon>
        <taxon>Bacteroidota</taxon>
        <taxon>Chitinophagia</taxon>
        <taxon>Chitinophagales</taxon>
        <taxon>Chitinophagaceae</taxon>
        <taxon>Chitinophaga</taxon>
    </lineage>
</organism>
<protein>
    <submittedName>
        <fullName evidence="5">DNA-binding transcriptional regulator, HxlR family</fullName>
    </submittedName>
</protein>
<evidence type="ECO:0000256" key="1">
    <source>
        <dbReference type="ARBA" id="ARBA00023015"/>
    </source>
</evidence>
<reference evidence="6" key="1">
    <citation type="submission" date="2016-10" db="EMBL/GenBank/DDBJ databases">
        <authorList>
            <person name="Varghese N."/>
            <person name="Submissions S."/>
        </authorList>
    </citation>
    <scope>NUCLEOTIDE SEQUENCE [LARGE SCALE GENOMIC DNA]</scope>
    <source>
        <strain evidence="6">DSM 3695</strain>
    </source>
</reference>
<keyword evidence="2 5" id="KW-0238">DNA-binding</keyword>
<evidence type="ECO:0000259" key="4">
    <source>
        <dbReference type="PROSITE" id="PS51118"/>
    </source>
</evidence>
<keyword evidence="6" id="KW-1185">Reference proteome</keyword>
<sequence>MSSNIKTSSSNAHNRQVLAEAHDVNDILRTISARWKMEILCNITLGVNQFSRLKEKLPSLSDQILGKRLSEMVKEGLVVKENIAGTVPPQTIYKHTEKATQLIVILKQLHLWGQKKWEK</sequence>
<evidence type="ECO:0000256" key="3">
    <source>
        <dbReference type="ARBA" id="ARBA00023163"/>
    </source>
</evidence>
<accession>A0A1I0SBT1</accession>
<dbReference type="Proteomes" id="UP000199310">
    <property type="component" value="Unassembled WGS sequence"/>
</dbReference>
<dbReference type="InterPro" id="IPR036388">
    <property type="entry name" value="WH-like_DNA-bd_sf"/>
</dbReference>
<feature type="domain" description="HTH hxlR-type" evidence="4">
    <location>
        <begin position="19"/>
        <end position="119"/>
    </location>
</feature>
<dbReference type="OrthoDB" id="7678715at2"/>
<keyword evidence="1" id="KW-0805">Transcription regulation</keyword>
<dbReference type="AlphaFoldDB" id="A0A1I0SBT1"/>
<dbReference type="PROSITE" id="PS51118">
    <property type="entry name" value="HTH_HXLR"/>
    <property type="match status" value="1"/>
</dbReference>
<dbReference type="InterPro" id="IPR002577">
    <property type="entry name" value="HTH_HxlR"/>
</dbReference>